<name>A0ABU5DRL6_9BURK</name>
<dbReference type="RefSeq" id="WP_320426735.1">
    <property type="nucleotide sequence ID" value="NZ_JAXCLA010000012.1"/>
</dbReference>
<feature type="compositionally biased region" description="Pro residues" evidence="1">
    <location>
        <begin position="24"/>
        <end position="36"/>
    </location>
</feature>
<feature type="compositionally biased region" description="Low complexity" evidence="1">
    <location>
        <begin position="37"/>
        <end position="50"/>
    </location>
</feature>
<evidence type="ECO:0000259" key="3">
    <source>
        <dbReference type="Pfam" id="PF10988"/>
    </source>
</evidence>
<keyword evidence="2" id="KW-0732">Signal</keyword>
<proteinExistence type="predicted"/>
<dbReference type="Pfam" id="PF10988">
    <property type="entry name" value="DUF2807"/>
    <property type="match status" value="1"/>
</dbReference>
<feature type="compositionally biased region" description="Pro residues" evidence="1">
    <location>
        <begin position="51"/>
        <end position="67"/>
    </location>
</feature>
<keyword evidence="5" id="KW-1185">Reference proteome</keyword>
<dbReference type="PANTHER" id="PTHR39200:SF1">
    <property type="entry name" value="AUTO-TRANSPORTER ADHESIN HEAD GIN DOMAIN-CONTAINING PROTEIN-RELATED"/>
    <property type="match status" value="1"/>
</dbReference>
<feature type="region of interest" description="Disordered" evidence="1">
    <location>
        <begin position="21"/>
        <end position="73"/>
    </location>
</feature>
<sequence>MNRIWPSLLLLACAGCAEAQRATPPTPAPYPTPAVPATPATPATPAAQPVPATPAVPAVPPVPPVPPLTDGRLYTPGPFDRVEIDGSAKVRLIQDERDQVFISGDDTVQQGVEIEVRNKRLTIHPGGGWKFWAGNRRLQVEVRMRELSALTLSGATDLVSVGPIRSDQLVISISGAGQVRMDELNAGTLSFDVSGAGDGQLSGQVKALRLSISGKGKLIADSLRATSASVSISGVGNAHLWVTDALRVGISGVGNVDYWGQPQVKKSTEGLGSVNARGDKK</sequence>
<comment type="caution">
    <text evidence="4">The sequence shown here is derived from an EMBL/GenBank/DDBJ whole genome shotgun (WGS) entry which is preliminary data.</text>
</comment>
<dbReference type="Gene3D" id="2.160.20.120">
    <property type="match status" value="1"/>
</dbReference>
<dbReference type="Proteomes" id="UP001285263">
    <property type="component" value="Unassembled WGS sequence"/>
</dbReference>
<gene>
    <name evidence="4" type="ORF">SNE35_29975</name>
</gene>
<evidence type="ECO:0000256" key="2">
    <source>
        <dbReference type="SAM" id="SignalP"/>
    </source>
</evidence>
<feature type="signal peptide" evidence="2">
    <location>
        <begin position="1"/>
        <end position="19"/>
    </location>
</feature>
<dbReference type="InterPro" id="IPR021255">
    <property type="entry name" value="DUF2807"/>
</dbReference>
<accession>A0ABU5DRL6</accession>
<dbReference type="EMBL" id="JAXCLA010000012">
    <property type="protein sequence ID" value="MDY0748764.1"/>
    <property type="molecule type" value="Genomic_DNA"/>
</dbReference>
<protein>
    <submittedName>
        <fullName evidence="4">Head GIN domain-containing protein</fullName>
    </submittedName>
</protein>
<evidence type="ECO:0000313" key="4">
    <source>
        <dbReference type="EMBL" id="MDY0748764.1"/>
    </source>
</evidence>
<organism evidence="4 5">
    <name type="scientific">Roseateles agri</name>
    <dbReference type="NCBI Taxonomy" id="3098619"/>
    <lineage>
        <taxon>Bacteria</taxon>
        <taxon>Pseudomonadati</taxon>
        <taxon>Pseudomonadota</taxon>
        <taxon>Betaproteobacteria</taxon>
        <taxon>Burkholderiales</taxon>
        <taxon>Sphaerotilaceae</taxon>
        <taxon>Roseateles</taxon>
    </lineage>
</organism>
<reference evidence="4 5" key="1">
    <citation type="submission" date="2023-11" db="EMBL/GenBank/DDBJ databases">
        <title>Paucibacter sp. nov., isolated from fresh soil in Korea.</title>
        <authorList>
            <person name="Le N.T.T."/>
        </authorList>
    </citation>
    <scope>NUCLEOTIDE SEQUENCE [LARGE SCALE GENOMIC DNA]</scope>
    <source>
        <strain evidence="4 5">R3-3</strain>
    </source>
</reference>
<dbReference type="PANTHER" id="PTHR39200">
    <property type="entry name" value="HYPOTHETICAL EXPORTED PROTEIN"/>
    <property type="match status" value="1"/>
</dbReference>
<feature type="chain" id="PRO_5045961738" evidence="2">
    <location>
        <begin position="20"/>
        <end position="281"/>
    </location>
</feature>
<evidence type="ECO:0000313" key="5">
    <source>
        <dbReference type="Proteomes" id="UP001285263"/>
    </source>
</evidence>
<evidence type="ECO:0000256" key="1">
    <source>
        <dbReference type="SAM" id="MobiDB-lite"/>
    </source>
</evidence>
<feature type="domain" description="Putative auto-transporter adhesin head GIN" evidence="3">
    <location>
        <begin position="78"/>
        <end position="262"/>
    </location>
</feature>